<organism evidence="1 2">
    <name type="scientific">Podila minutissima</name>
    <dbReference type="NCBI Taxonomy" id="64525"/>
    <lineage>
        <taxon>Eukaryota</taxon>
        <taxon>Fungi</taxon>
        <taxon>Fungi incertae sedis</taxon>
        <taxon>Mucoromycota</taxon>
        <taxon>Mortierellomycotina</taxon>
        <taxon>Mortierellomycetes</taxon>
        <taxon>Mortierellales</taxon>
        <taxon>Mortierellaceae</taxon>
        <taxon>Podila</taxon>
    </lineage>
</organism>
<comment type="caution">
    <text evidence="1">The sequence shown here is derived from an EMBL/GenBank/DDBJ whole genome shotgun (WGS) entry which is preliminary data.</text>
</comment>
<evidence type="ECO:0000313" key="2">
    <source>
        <dbReference type="Proteomes" id="UP000696485"/>
    </source>
</evidence>
<dbReference type="AlphaFoldDB" id="A0A9P5ST90"/>
<proteinExistence type="predicted"/>
<dbReference type="EMBL" id="JAAAUY010000013">
    <property type="protein sequence ID" value="KAF9337935.1"/>
    <property type="molecule type" value="Genomic_DNA"/>
</dbReference>
<protein>
    <submittedName>
        <fullName evidence="1">Uncharacterized protein</fullName>
    </submittedName>
</protein>
<evidence type="ECO:0000313" key="1">
    <source>
        <dbReference type="EMBL" id="KAF9337935.1"/>
    </source>
</evidence>
<keyword evidence="2" id="KW-1185">Reference proteome</keyword>
<name>A0A9P5ST90_9FUNG</name>
<dbReference type="Proteomes" id="UP000696485">
    <property type="component" value="Unassembled WGS sequence"/>
</dbReference>
<gene>
    <name evidence="1" type="ORF">BG006_001513</name>
</gene>
<sequence length="442" mass="48744">MTAPSNALATSLSDLNSLTSTSSSSLIGTATSDHLTATAQADEPPRTFPHVPFSQLLTISNSLQAFNLGWQNIGPPIPHTDLTTGETLVAFMQARYFNSEIMHHAPDCPVPKRDLSSPLAIISKDVWLTARAANLPSHLPFPHFLSSTSPPHSRPPSRASLSTLEASADNEVFRTAIETIVPYHHHQEAIRGRMATTFIRKNEKTEEDEDWIAIFGIRHAAEEIATGASCMSLFSANSSFEHLMVVVNWAIEEPDVEGAQGSRNRGNFWIVAVADGTNKEWQLSYWHIDEKILRWTVSPNLGKQAKNPGLENKFLDMEVRGSEEAEESTTEDENYDVQHTAKMHKIMDEDGRLRRKAMESARAVAGMFGFCGAQMAVRIGRGESPKDVLAPGQHRIESATTFSQSDRDAVKTLPALLTKNRYFVLRTIRLVVGVVQNGESGC</sequence>
<reference evidence="1" key="1">
    <citation type="journal article" date="2020" name="Fungal Divers.">
        <title>Resolving the Mortierellaceae phylogeny through synthesis of multi-gene phylogenetics and phylogenomics.</title>
        <authorList>
            <person name="Vandepol N."/>
            <person name="Liber J."/>
            <person name="Desiro A."/>
            <person name="Na H."/>
            <person name="Kennedy M."/>
            <person name="Barry K."/>
            <person name="Grigoriev I.V."/>
            <person name="Miller A.N."/>
            <person name="O'Donnell K."/>
            <person name="Stajich J.E."/>
            <person name="Bonito G."/>
        </authorList>
    </citation>
    <scope>NUCLEOTIDE SEQUENCE</scope>
    <source>
        <strain evidence="1">NVP1</strain>
    </source>
</reference>
<accession>A0A9P5ST90</accession>